<proteinExistence type="predicted"/>
<sequence>MDTCEQSKYIVQTLTVMGSYVGAQPGPYAWDLMGCGPLLSRHSKLPRHRYPCCELIRESWTLDDIFSLNQGIEPSGEWKLDGSNTRVAGLLILAISTSLKHEKYSHRISPTMFQYATAFLGRISHALGDVLDRQSLLAYLSHGGDWVSEVESKSGPRPAALPVTEGQPEASAHVLSSVKFVLATVKSLWLLVKSGCTREVLKALRCCKESLWTVQADSLEYASAVAFALQYIHVVKLLTKIWQHFVIPRKWHVGRIGDADFLLQKLHKVLLALRCQFVGLTGEDELHVLELLLLGYIISLSSFHINCRTLDKLSKTITCVNSLRTEKRIASSEFVDQLAELLSKSVFSDNDVSCSSLQLRNLTDIFALNDFSLAQSIRCISAELLVQGFDSVRPLRFIQGLPVGVPLEISLYNVTIEHRLWVKMTSDQGLTEFIYVDVEFGGSQDVTHFVFTAPFYRTPKTVAFTLRVSIGMECVLEDLRLVKGHGGPKHSLVYLSPEKEVYFLSMNS</sequence>
<dbReference type="EMBL" id="JAKOGI010000476">
    <property type="protein sequence ID" value="KAJ8434476.1"/>
    <property type="molecule type" value="Genomic_DNA"/>
</dbReference>
<evidence type="ECO:0000313" key="1">
    <source>
        <dbReference type="EMBL" id="KAJ8434476.1"/>
    </source>
</evidence>
<dbReference type="PANTHER" id="PTHR20938">
    <property type="entry name" value="INTEGRATOR COMPLEX SUBUNIT 4"/>
    <property type="match status" value="1"/>
</dbReference>
<dbReference type="OrthoDB" id="18190at2759"/>
<dbReference type="PANTHER" id="PTHR20938:SF0">
    <property type="entry name" value="INTEGRATOR COMPLEX SUBUNIT 4"/>
    <property type="match status" value="1"/>
</dbReference>
<dbReference type="Proteomes" id="UP001153076">
    <property type="component" value="Unassembled WGS sequence"/>
</dbReference>
<protein>
    <submittedName>
        <fullName evidence="1">Uncharacterized protein</fullName>
    </submittedName>
</protein>
<accession>A0A9Q1QAP0</accession>
<organism evidence="1 2">
    <name type="scientific">Carnegiea gigantea</name>
    <dbReference type="NCBI Taxonomy" id="171969"/>
    <lineage>
        <taxon>Eukaryota</taxon>
        <taxon>Viridiplantae</taxon>
        <taxon>Streptophyta</taxon>
        <taxon>Embryophyta</taxon>
        <taxon>Tracheophyta</taxon>
        <taxon>Spermatophyta</taxon>
        <taxon>Magnoliopsida</taxon>
        <taxon>eudicotyledons</taxon>
        <taxon>Gunneridae</taxon>
        <taxon>Pentapetalae</taxon>
        <taxon>Caryophyllales</taxon>
        <taxon>Cactineae</taxon>
        <taxon>Cactaceae</taxon>
        <taxon>Cactoideae</taxon>
        <taxon>Echinocereeae</taxon>
        <taxon>Carnegiea</taxon>
    </lineage>
</organism>
<dbReference type="GO" id="GO:0005768">
    <property type="term" value="C:endosome"/>
    <property type="evidence" value="ECO:0007669"/>
    <property type="project" value="TreeGrafter"/>
</dbReference>
<reference evidence="1" key="1">
    <citation type="submission" date="2022-04" db="EMBL/GenBank/DDBJ databases">
        <title>Carnegiea gigantea Genome sequencing and assembly v2.</title>
        <authorList>
            <person name="Copetti D."/>
            <person name="Sanderson M.J."/>
            <person name="Burquez A."/>
            <person name="Wojciechowski M.F."/>
        </authorList>
    </citation>
    <scope>NUCLEOTIDE SEQUENCE</scope>
    <source>
        <strain evidence="1">SGP5-SGP5p</strain>
        <tissue evidence="1">Aerial part</tissue>
    </source>
</reference>
<comment type="caution">
    <text evidence="1">The sequence shown here is derived from an EMBL/GenBank/DDBJ whole genome shotgun (WGS) entry which is preliminary data.</text>
</comment>
<evidence type="ECO:0000313" key="2">
    <source>
        <dbReference type="Proteomes" id="UP001153076"/>
    </source>
</evidence>
<keyword evidence="2" id="KW-1185">Reference proteome</keyword>
<dbReference type="GO" id="GO:0010496">
    <property type="term" value="P:intercellular transport"/>
    <property type="evidence" value="ECO:0007669"/>
    <property type="project" value="TreeGrafter"/>
</dbReference>
<name>A0A9Q1QAP0_9CARY</name>
<dbReference type="AlphaFoldDB" id="A0A9Q1QAP0"/>
<gene>
    <name evidence="1" type="ORF">Cgig2_012110</name>
</gene>